<feature type="transmembrane region" description="Helical" evidence="7">
    <location>
        <begin position="409"/>
        <end position="436"/>
    </location>
</feature>
<comment type="subcellular location">
    <subcellularLocation>
        <location evidence="1">Membrane</location>
        <topology evidence="1">Multi-pass membrane protein</topology>
    </subcellularLocation>
</comment>
<evidence type="ECO:0000256" key="2">
    <source>
        <dbReference type="ARBA" id="ARBA00022448"/>
    </source>
</evidence>
<evidence type="ECO:0000256" key="1">
    <source>
        <dbReference type="ARBA" id="ARBA00004141"/>
    </source>
</evidence>
<reference evidence="9" key="1">
    <citation type="journal article" date="2020" name="Stud. Mycol.">
        <title>101 Dothideomycetes genomes: a test case for predicting lifestyles and emergence of pathogens.</title>
        <authorList>
            <person name="Haridas S."/>
            <person name="Albert R."/>
            <person name="Binder M."/>
            <person name="Bloem J."/>
            <person name="Labutti K."/>
            <person name="Salamov A."/>
            <person name="Andreopoulos B."/>
            <person name="Baker S."/>
            <person name="Barry K."/>
            <person name="Bills G."/>
            <person name="Bluhm B."/>
            <person name="Cannon C."/>
            <person name="Castanera R."/>
            <person name="Culley D."/>
            <person name="Daum C."/>
            <person name="Ezra D."/>
            <person name="Gonzalez J."/>
            <person name="Henrissat B."/>
            <person name="Kuo A."/>
            <person name="Liang C."/>
            <person name="Lipzen A."/>
            <person name="Lutzoni F."/>
            <person name="Magnuson J."/>
            <person name="Mondo S."/>
            <person name="Nolan M."/>
            <person name="Ohm R."/>
            <person name="Pangilinan J."/>
            <person name="Park H.-J."/>
            <person name="Ramirez L."/>
            <person name="Alfaro M."/>
            <person name="Sun H."/>
            <person name="Tritt A."/>
            <person name="Yoshinaga Y."/>
            <person name="Zwiers L.-H."/>
            <person name="Turgeon B."/>
            <person name="Goodwin S."/>
            <person name="Spatafora J."/>
            <person name="Crous P."/>
            <person name="Grigoriev I."/>
        </authorList>
    </citation>
    <scope>NUCLEOTIDE SEQUENCE</scope>
    <source>
        <strain evidence="9">CBS 107.79</strain>
    </source>
</reference>
<dbReference type="PANTHER" id="PTHR42718:SF9">
    <property type="entry name" value="MAJOR FACILITATOR SUPERFAMILY MULTIDRUG TRANSPORTER MFSC"/>
    <property type="match status" value="1"/>
</dbReference>
<evidence type="ECO:0000313" key="9">
    <source>
        <dbReference type="EMBL" id="KAF1974451.1"/>
    </source>
</evidence>
<evidence type="ECO:0000259" key="8">
    <source>
        <dbReference type="PROSITE" id="PS50850"/>
    </source>
</evidence>
<dbReference type="GO" id="GO:0022857">
    <property type="term" value="F:transmembrane transporter activity"/>
    <property type="evidence" value="ECO:0007669"/>
    <property type="project" value="InterPro"/>
</dbReference>
<dbReference type="Pfam" id="PF07690">
    <property type="entry name" value="MFS_1"/>
    <property type="match status" value="1"/>
</dbReference>
<keyword evidence="4 7" id="KW-1133">Transmembrane helix</keyword>
<evidence type="ECO:0000256" key="5">
    <source>
        <dbReference type="ARBA" id="ARBA00023136"/>
    </source>
</evidence>
<dbReference type="Gene3D" id="1.20.1720.10">
    <property type="entry name" value="Multidrug resistance protein D"/>
    <property type="match status" value="1"/>
</dbReference>
<dbReference type="InterPro" id="IPR020846">
    <property type="entry name" value="MFS_dom"/>
</dbReference>
<feature type="transmembrane region" description="Helical" evidence="7">
    <location>
        <begin position="166"/>
        <end position="186"/>
    </location>
</feature>
<feature type="region of interest" description="Disordered" evidence="6">
    <location>
        <begin position="1"/>
        <end position="27"/>
    </location>
</feature>
<dbReference type="AlphaFoldDB" id="A0A6A5VBC7"/>
<dbReference type="SUPFAM" id="SSF103473">
    <property type="entry name" value="MFS general substrate transporter"/>
    <property type="match status" value="2"/>
</dbReference>
<keyword evidence="5 7" id="KW-0472">Membrane</keyword>
<keyword evidence="3 7" id="KW-0812">Transmembrane</keyword>
<name>A0A6A5VBC7_9PLEO</name>
<dbReference type="EMBL" id="ML976674">
    <property type="protein sequence ID" value="KAF1974451.1"/>
    <property type="molecule type" value="Genomic_DNA"/>
</dbReference>
<sequence length="522" mass="56572">MTDQRNYSDARIKEAEKGSTEAIPEQASSEDLRKHSILRTIALVLLLASSSFLNTAVTQASVIVLPTIGRDLNIPSGRLQWVLSAPSLVYASTLLLWGRLADICGRRLIFQLGLACVSLSCLIAPFAPEEVSFDIFRALQGLGGAAATPSAVGIIFGAFLPGKPQIYAMSAFSAGFPLGNVVGNILGGIISQYLHWKWIFWIMAVVAACSCGLSLVIVPPLARDVELQSSPLAKRLKILTSQMDWIGLLLSLAFLVLLLVALTEGNVVGWTAPWILTLLVSSCALFLPSFIFWELRLENQPNSRPPLLKLSVFKSRMYCAVQAIAFIFWASFNNFLVFATYFYQDYQKLNVIETTLRFLPSGITGLITVYVSSQILSRVNSYIVALWGTACVSVACLLFAVAIPPDTSYWAYGFPAMIILTLGGDTLYPCLSLFVMKSIPNEDQAMGAAMFQAMGQIGRSIGLAIATAIQISVTNSQLGKRSEEEALLKGYRAAEWFSFAVGALSFGVAAYTFRGAGTLGKS</sequence>
<organism evidence="9 10">
    <name type="scientific">Bimuria novae-zelandiae CBS 107.79</name>
    <dbReference type="NCBI Taxonomy" id="1447943"/>
    <lineage>
        <taxon>Eukaryota</taxon>
        <taxon>Fungi</taxon>
        <taxon>Dikarya</taxon>
        <taxon>Ascomycota</taxon>
        <taxon>Pezizomycotina</taxon>
        <taxon>Dothideomycetes</taxon>
        <taxon>Pleosporomycetidae</taxon>
        <taxon>Pleosporales</taxon>
        <taxon>Massarineae</taxon>
        <taxon>Didymosphaeriaceae</taxon>
        <taxon>Bimuria</taxon>
    </lineage>
</organism>
<feature type="transmembrane region" description="Helical" evidence="7">
    <location>
        <begin position="139"/>
        <end position="159"/>
    </location>
</feature>
<feature type="transmembrane region" description="Helical" evidence="7">
    <location>
        <begin position="198"/>
        <end position="222"/>
    </location>
</feature>
<dbReference type="InterPro" id="IPR036259">
    <property type="entry name" value="MFS_trans_sf"/>
</dbReference>
<keyword evidence="10" id="KW-1185">Reference proteome</keyword>
<feature type="transmembrane region" description="Helical" evidence="7">
    <location>
        <begin position="355"/>
        <end position="372"/>
    </location>
</feature>
<dbReference type="InterPro" id="IPR011701">
    <property type="entry name" value="MFS"/>
</dbReference>
<feature type="compositionally biased region" description="Basic and acidic residues" evidence="6">
    <location>
        <begin position="1"/>
        <end position="19"/>
    </location>
</feature>
<accession>A0A6A5VBC7</accession>
<protein>
    <submittedName>
        <fullName evidence="9">Major facilitator superfamily MFS-1</fullName>
    </submittedName>
</protein>
<dbReference type="PANTHER" id="PTHR42718">
    <property type="entry name" value="MAJOR FACILITATOR SUPERFAMILY MULTIDRUG TRANSPORTER MFSC"/>
    <property type="match status" value="1"/>
</dbReference>
<evidence type="ECO:0000256" key="4">
    <source>
        <dbReference type="ARBA" id="ARBA00022989"/>
    </source>
</evidence>
<feature type="domain" description="Major facilitator superfamily (MFS) profile" evidence="8">
    <location>
        <begin position="43"/>
        <end position="522"/>
    </location>
</feature>
<feature type="transmembrane region" description="Helical" evidence="7">
    <location>
        <begin position="318"/>
        <end position="343"/>
    </location>
</feature>
<dbReference type="Gene3D" id="1.20.1250.20">
    <property type="entry name" value="MFS general substrate transporter like domains"/>
    <property type="match status" value="1"/>
</dbReference>
<feature type="transmembrane region" description="Helical" evidence="7">
    <location>
        <begin position="493"/>
        <end position="513"/>
    </location>
</feature>
<feature type="transmembrane region" description="Helical" evidence="7">
    <location>
        <begin position="243"/>
        <end position="262"/>
    </location>
</feature>
<feature type="non-terminal residue" evidence="9">
    <location>
        <position position="522"/>
    </location>
</feature>
<dbReference type="OrthoDB" id="5086884at2759"/>
<feature type="transmembrane region" description="Helical" evidence="7">
    <location>
        <begin position="109"/>
        <end position="127"/>
    </location>
</feature>
<feature type="transmembrane region" description="Helical" evidence="7">
    <location>
        <begin position="41"/>
        <end position="67"/>
    </location>
</feature>
<evidence type="ECO:0000256" key="6">
    <source>
        <dbReference type="SAM" id="MobiDB-lite"/>
    </source>
</evidence>
<proteinExistence type="predicted"/>
<feature type="transmembrane region" description="Helical" evidence="7">
    <location>
        <begin position="274"/>
        <end position="297"/>
    </location>
</feature>
<keyword evidence="2" id="KW-0813">Transport</keyword>
<evidence type="ECO:0000256" key="7">
    <source>
        <dbReference type="SAM" id="Phobius"/>
    </source>
</evidence>
<feature type="transmembrane region" description="Helical" evidence="7">
    <location>
        <begin position="384"/>
        <end position="403"/>
    </location>
</feature>
<dbReference type="Proteomes" id="UP000800036">
    <property type="component" value="Unassembled WGS sequence"/>
</dbReference>
<gene>
    <name evidence="9" type="ORF">BU23DRAFT_504832</name>
</gene>
<evidence type="ECO:0000313" key="10">
    <source>
        <dbReference type="Proteomes" id="UP000800036"/>
    </source>
</evidence>
<dbReference type="PROSITE" id="PS50850">
    <property type="entry name" value="MFS"/>
    <property type="match status" value="1"/>
</dbReference>
<feature type="transmembrane region" description="Helical" evidence="7">
    <location>
        <begin position="79"/>
        <end position="97"/>
    </location>
</feature>
<evidence type="ECO:0000256" key="3">
    <source>
        <dbReference type="ARBA" id="ARBA00022692"/>
    </source>
</evidence>
<dbReference type="GO" id="GO:0016020">
    <property type="term" value="C:membrane"/>
    <property type="evidence" value="ECO:0007669"/>
    <property type="project" value="UniProtKB-SubCell"/>
</dbReference>